<dbReference type="InterPro" id="IPR046938">
    <property type="entry name" value="DNA_clamp_sf"/>
</dbReference>
<evidence type="ECO:0000313" key="9">
    <source>
        <dbReference type="EMBL" id="UXD21221.1"/>
    </source>
</evidence>
<accession>A0A977KAB1</accession>
<feature type="domain" description="Proliferating cell nuclear antigen PCNA C-terminal" evidence="8">
    <location>
        <begin position="145"/>
        <end position="247"/>
    </location>
</feature>
<keyword evidence="10" id="KW-1185">Reference proteome</keyword>
<dbReference type="GO" id="GO:0003677">
    <property type="term" value="F:DNA binding"/>
    <property type="evidence" value="ECO:0007669"/>
    <property type="project" value="UniProtKB-UniRule"/>
</dbReference>
<dbReference type="HAMAP" id="MF_00317">
    <property type="entry name" value="DNApol_clamp_arch"/>
    <property type="match status" value="1"/>
</dbReference>
<protein>
    <recommendedName>
        <fullName evidence="4">DNA polymerase sliding clamp</fullName>
    </recommendedName>
    <alternativeName>
        <fullName evidence="4">Proliferating cell nuclear antigen homolog</fullName>
        <shortName evidence="4">PCNA</shortName>
    </alternativeName>
</protein>
<dbReference type="InterPro" id="IPR000730">
    <property type="entry name" value="Pr_cel_nuc_antig"/>
</dbReference>
<dbReference type="NCBIfam" id="NF002221">
    <property type="entry name" value="PRK01115.1-4"/>
    <property type="match status" value="1"/>
</dbReference>
<reference evidence="9" key="1">
    <citation type="submission" date="2013-11" db="EMBL/GenBank/DDBJ databases">
        <title>Comparative genomics of Ignicoccus.</title>
        <authorList>
            <person name="Podar M."/>
        </authorList>
    </citation>
    <scope>NUCLEOTIDE SEQUENCE</scope>
    <source>
        <strain evidence="9">DSM 13166</strain>
    </source>
</reference>
<dbReference type="PANTHER" id="PTHR11352:SF0">
    <property type="entry name" value="PROLIFERATING CELL NUCLEAR ANTIGEN"/>
    <property type="match status" value="1"/>
</dbReference>
<evidence type="ECO:0000259" key="7">
    <source>
        <dbReference type="Pfam" id="PF00705"/>
    </source>
</evidence>
<evidence type="ECO:0000256" key="4">
    <source>
        <dbReference type="HAMAP-Rule" id="MF_00317"/>
    </source>
</evidence>
<dbReference type="GO" id="GO:0006275">
    <property type="term" value="P:regulation of DNA replication"/>
    <property type="evidence" value="ECO:0007669"/>
    <property type="project" value="UniProtKB-UniRule"/>
</dbReference>
<comment type="similarity">
    <text evidence="1 4 5">Belongs to the PCNA family.</text>
</comment>
<dbReference type="Proteomes" id="UP001063698">
    <property type="component" value="Chromosome"/>
</dbReference>
<comment type="function">
    <text evidence="4">Sliding clamp subunit that acts as a moving platform for DNA processing. Responsible for tethering the catalytic subunit of DNA polymerase and other proteins to DNA during high-speed replication.</text>
</comment>
<evidence type="ECO:0000256" key="5">
    <source>
        <dbReference type="RuleBase" id="RU003671"/>
    </source>
</evidence>
<dbReference type="Gene3D" id="3.70.10.10">
    <property type="match status" value="1"/>
</dbReference>
<evidence type="ECO:0000256" key="3">
    <source>
        <dbReference type="ARBA" id="ARBA00023125"/>
    </source>
</evidence>
<dbReference type="SUPFAM" id="SSF55979">
    <property type="entry name" value="DNA clamp"/>
    <property type="match status" value="2"/>
</dbReference>
<name>A0A977KAB1_9CREN</name>
<evidence type="ECO:0000256" key="2">
    <source>
        <dbReference type="ARBA" id="ARBA00022705"/>
    </source>
</evidence>
<dbReference type="InterPro" id="IPR022648">
    <property type="entry name" value="Pr_cel_nuc_antig_N"/>
</dbReference>
<evidence type="ECO:0000256" key="1">
    <source>
        <dbReference type="ARBA" id="ARBA00010462"/>
    </source>
</evidence>
<dbReference type="EMBL" id="CP006868">
    <property type="protein sequence ID" value="UXD21221.1"/>
    <property type="molecule type" value="Genomic_DNA"/>
</dbReference>
<dbReference type="CDD" id="cd00577">
    <property type="entry name" value="PCNA"/>
    <property type="match status" value="1"/>
</dbReference>
<gene>
    <name evidence="4" type="primary">pcn</name>
    <name evidence="9" type="ORF">IPA_01465</name>
</gene>
<comment type="function">
    <text evidence="6">Sliding clamp subunit. Responsible for tethering the catalytic subunit of DNA polymerase to DNA during high-speed replication.</text>
</comment>
<dbReference type="InterPro" id="IPR022649">
    <property type="entry name" value="Pr_cel_nuc_antig_C"/>
</dbReference>
<dbReference type="PANTHER" id="PTHR11352">
    <property type="entry name" value="PROLIFERATING CELL NUCLEAR ANTIGEN"/>
    <property type="match status" value="1"/>
</dbReference>
<evidence type="ECO:0000259" key="8">
    <source>
        <dbReference type="Pfam" id="PF02747"/>
    </source>
</evidence>
<sequence>MRLVYPETKVFQSIVEALGKIVNEIALIADQDKVTMKAMDPAQVALIVVTLDKDVFLEYEVEGTESLGFNIANIMKFLKRAKKGYQLEMGTEEEGARLKIVLKGNLIKRYSITNLDVPEPEVPDVESLDFKVRASILAQVLNNAIRDAEAIGDSVEFEAPDTDTLLIKAVGAGAEGATTKLTRASTALIELEVDEPSKGVYDLTFLKNILSLTKVSDTVEIRFSSDAPLYLKFNIVAGGVVEYLLAPQAI</sequence>
<comment type="subunit">
    <text evidence="4">Homotrimer. The subunits circularize to form a toroid; DNA passes through its center. Replication factor C (RFC) is required to load the toroid on the DNA.</text>
</comment>
<dbReference type="Pfam" id="PF02747">
    <property type="entry name" value="PCNA_C"/>
    <property type="match status" value="1"/>
</dbReference>
<dbReference type="Pfam" id="PF00705">
    <property type="entry name" value="PCNA_N"/>
    <property type="match status" value="1"/>
</dbReference>
<proteinExistence type="inferred from homology"/>
<evidence type="ECO:0000313" key="10">
    <source>
        <dbReference type="Proteomes" id="UP001063698"/>
    </source>
</evidence>
<feature type="domain" description="Proliferating cell nuclear antigen PCNA N-terminal" evidence="7">
    <location>
        <begin position="7"/>
        <end position="106"/>
    </location>
</feature>
<dbReference type="KEGG" id="ipc:IPA_01465"/>
<keyword evidence="3 4" id="KW-0238">DNA-binding</keyword>
<evidence type="ECO:0000256" key="6">
    <source>
        <dbReference type="RuleBase" id="RU003673"/>
    </source>
</evidence>
<keyword evidence="2 4" id="KW-0235">DNA replication</keyword>
<dbReference type="GO" id="GO:0030337">
    <property type="term" value="F:DNA polymerase processivity factor activity"/>
    <property type="evidence" value="ECO:0007669"/>
    <property type="project" value="UniProtKB-UniRule"/>
</dbReference>
<dbReference type="PRINTS" id="PR00339">
    <property type="entry name" value="PCNACYCLIN"/>
</dbReference>
<dbReference type="GO" id="GO:0006272">
    <property type="term" value="P:leading strand elongation"/>
    <property type="evidence" value="ECO:0007669"/>
    <property type="project" value="TreeGrafter"/>
</dbReference>
<organism evidence="9 10">
    <name type="scientific">Ignicoccus pacificus DSM 13166</name>
    <dbReference type="NCBI Taxonomy" id="940294"/>
    <lineage>
        <taxon>Archaea</taxon>
        <taxon>Thermoproteota</taxon>
        <taxon>Thermoprotei</taxon>
        <taxon>Desulfurococcales</taxon>
        <taxon>Desulfurococcaceae</taxon>
        <taxon>Ignicoccus</taxon>
    </lineage>
</organism>
<dbReference type="AlphaFoldDB" id="A0A977KAB1"/>